<comment type="caution">
    <text evidence="6">Lacks conserved residue(s) required for the propagation of feature annotation.</text>
</comment>
<evidence type="ECO:0000256" key="2">
    <source>
        <dbReference type="ARBA" id="ARBA00022729"/>
    </source>
</evidence>
<dbReference type="GO" id="GO:0008241">
    <property type="term" value="F:peptidyl-dipeptidase activity"/>
    <property type="evidence" value="ECO:0007669"/>
    <property type="project" value="InterPro"/>
</dbReference>
<feature type="signal peptide" evidence="7">
    <location>
        <begin position="1"/>
        <end position="18"/>
    </location>
</feature>
<feature type="disulfide bond" evidence="6">
    <location>
        <begin position="143"/>
        <end position="151"/>
    </location>
</feature>
<dbReference type="SUPFAM" id="SSF55486">
    <property type="entry name" value="Metalloproteases ('zincins'), catalytic domain"/>
    <property type="match status" value="1"/>
</dbReference>
<comment type="similarity">
    <text evidence="1 6">Belongs to the peptidase M2 family.</text>
</comment>
<dbReference type="PANTHER" id="PTHR10514">
    <property type="entry name" value="ANGIOTENSIN-CONVERTING ENZYME"/>
    <property type="match status" value="1"/>
</dbReference>
<dbReference type="RefSeq" id="XP_052131090.1">
    <property type="nucleotide sequence ID" value="XM_052275130.1"/>
</dbReference>
<evidence type="ECO:0000256" key="3">
    <source>
        <dbReference type="ARBA" id="ARBA00023157"/>
    </source>
</evidence>
<keyword evidence="3 6" id="KW-1015">Disulfide bond</keyword>
<evidence type="ECO:0000313" key="8">
    <source>
        <dbReference type="Proteomes" id="UP000504606"/>
    </source>
</evidence>
<dbReference type="PROSITE" id="PS52011">
    <property type="entry name" value="PEPTIDASE_M2"/>
    <property type="match status" value="1"/>
</dbReference>
<dbReference type="Pfam" id="PF01401">
    <property type="entry name" value="Peptidase_M2"/>
    <property type="match status" value="1"/>
</dbReference>
<feature type="glycosylation site" description="N-linked (GlcNAc...) asparagine" evidence="5">
    <location>
        <position position="63"/>
    </location>
</feature>
<sequence>MRAVTMCLALGALAVALAAPQQQDQPAKTYTEEDAKQYLNKLNAELLQHSNMAAIAEWAYASNITDETLQNKLKVAADTARFQKEAWKETVKYPWTTYKDPNVRRQFKKLSVLGAAALPEDKYEKLDKIVSDMQNVYSTAKICDFKNREKCDLNLEPGETTSFSSSSFRPLCYSPLLLL</sequence>
<dbReference type="GO" id="GO:0006508">
    <property type="term" value="P:proteolysis"/>
    <property type="evidence" value="ECO:0007669"/>
    <property type="project" value="InterPro"/>
</dbReference>
<evidence type="ECO:0000256" key="1">
    <source>
        <dbReference type="ARBA" id="ARBA00008139"/>
    </source>
</evidence>
<reference evidence="9" key="1">
    <citation type="submission" date="2025-08" db="UniProtKB">
        <authorList>
            <consortium name="RefSeq"/>
        </authorList>
    </citation>
    <scope>IDENTIFICATION</scope>
    <source>
        <tissue evidence="9">Whole organism</tissue>
    </source>
</reference>
<keyword evidence="2 7" id="KW-0732">Signal</keyword>
<dbReference type="KEGG" id="foc:127751491"/>
<evidence type="ECO:0000256" key="4">
    <source>
        <dbReference type="ARBA" id="ARBA00023180"/>
    </source>
</evidence>
<dbReference type="Proteomes" id="UP000504606">
    <property type="component" value="Unplaced"/>
</dbReference>
<keyword evidence="8" id="KW-1185">Reference proteome</keyword>
<gene>
    <name evidence="9" type="primary">LOC127751491</name>
</gene>
<feature type="non-terminal residue" evidence="9">
    <location>
        <position position="179"/>
    </location>
</feature>
<evidence type="ECO:0000256" key="7">
    <source>
        <dbReference type="SAM" id="SignalP"/>
    </source>
</evidence>
<dbReference type="OrthoDB" id="10029630at2759"/>
<proteinExistence type="inferred from homology"/>
<dbReference type="GO" id="GO:0005886">
    <property type="term" value="C:plasma membrane"/>
    <property type="evidence" value="ECO:0007669"/>
    <property type="project" value="TreeGrafter"/>
</dbReference>
<dbReference type="GeneID" id="127751491"/>
<dbReference type="InterPro" id="IPR001548">
    <property type="entry name" value="Peptidase_M2"/>
</dbReference>
<keyword evidence="4 5" id="KW-0325">Glycoprotein</keyword>
<protein>
    <submittedName>
        <fullName evidence="9">Angiotensin-converting enzyme-like</fullName>
    </submittedName>
</protein>
<evidence type="ECO:0000256" key="5">
    <source>
        <dbReference type="PIRSR" id="PIRSR601548-10"/>
    </source>
</evidence>
<dbReference type="PANTHER" id="PTHR10514:SF44">
    <property type="entry name" value="ANGIOTENSIN-CONVERTING ENZYME-RELATED"/>
    <property type="match status" value="1"/>
</dbReference>
<dbReference type="GO" id="GO:0008237">
    <property type="term" value="F:metallopeptidase activity"/>
    <property type="evidence" value="ECO:0007669"/>
    <property type="project" value="InterPro"/>
</dbReference>
<feature type="chain" id="PRO_5039610808" evidence="7">
    <location>
        <begin position="19"/>
        <end position="179"/>
    </location>
</feature>
<dbReference type="AlphaFoldDB" id="A0A9C6X895"/>
<accession>A0A9C6X895</accession>
<evidence type="ECO:0000256" key="6">
    <source>
        <dbReference type="PROSITE-ProRule" id="PRU01355"/>
    </source>
</evidence>
<organism evidence="8 9">
    <name type="scientific">Frankliniella occidentalis</name>
    <name type="common">Western flower thrips</name>
    <name type="synonym">Euthrips occidentalis</name>
    <dbReference type="NCBI Taxonomy" id="133901"/>
    <lineage>
        <taxon>Eukaryota</taxon>
        <taxon>Metazoa</taxon>
        <taxon>Ecdysozoa</taxon>
        <taxon>Arthropoda</taxon>
        <taxon>Hexapoda</taxon>
        <taxon>Insecta</taxon>
        <taxon>Pterygota</taxon>
        <taxon>Neoptera</taxon>
        <taxon>Paraneoptera</taxon>
        <taxon>Thysanoptera</taxon>
        <taxon>Terebrantia</taxon>
        <taxon>Thripoidea</taxon>
        <taxon>Thripidae</taxon>
        <taxon>Frankliniella</taxon>
    </lineage>
</organism>
<name>A0A9C6X895_FRAOC</name>
<dbReference type="GO" id="GO:0005615">
    <property type="term" value="C:extracellular space"/>
    <property type="evidence" value="ECO:0007669"/>
    <property type="project" value="TreeGrafter"/>
</dbReference>
<evidence type="ECO:0000313" key="9">
    <source>
        <dbReference type="RefSeq" id="XP_052131090.1"/>
    </source>
</evidence>